<dbReference type="RefSeq" id="WP_378263026.1">
    <property type="nucleotide sequence ID" value="NZ_JBHSIT010000013.1"/>
</dbReference>
<dbReference type="EMBL" id="JBHSIT010000013">
    <property type="protein sequence ID" value="MFC4912772.1"/>
    <property type="molecule type" value="Genomic_DNA"/>
</dbReference>
<evidence type="ECO:0000313" key="5">
    <source>
        <dbReference type="Proteomes" id="UP001595872"/>
    </source>
</evidence>
<dbReference type="Gene3D" id="3.40.630.30">
    <property type="match status" value="1"/>
</dbReference>
<protein>
    <submittedName>
        <fullName evidence="4">GNAT family N-acetyltransferase</fullName>
        <ecNumber evidence="4">2.3.-.-</ecNumber>
    </submittedName>
</protein>
<dbReference type="InterPro" id="IPR050832">
    <property type="entry name" value="Bact_Acetyltransf"/>
</dbReference>
<keyword evidence="5" id="KW-1185">Reference proteome</keyword>
<evidence type="ECO:0000259" key="3">
    <source>
        <dbReference type="PROSITE" id="PS51186"/>
    </source>
</evidence>
<dbReference type="Proteomes" id="UP001595872">
    <property type="component" value="Unassembled WGS sequence"/>
</dbReference>
<evidence type="ECO:0000256" key="2">
    <source>
        <dbReference type="ARBA" id="ARBA00023315"/>
    </source>
</evidence>
<evidence type="ECO:0000256" key="1">
    <source>
        <dbReference type="ARBA" id="ARBA00022679"/>
    </source>
</evidence>
<name>A0ABV9UCI0_9ACTN</name>
<dbReference type="PANTHER" id="PTHR43877">
    <property type="entry name" value="AMINOALKYLPHOSPHONATE N-ACETYLTRANSFERASE-RELATED-RELATED"/>
    <property type="match status" value="1"/>
</dbReference>
<dbReference type="PROSITE" id="PS51186">
    <property type="entry name" value="GNAT"/>
    <property type="match status" value="1"/>
</dbReference>
<dbReference type="InterPro" id="IPR016181">
    <property type="entry name" value="Acyl_CoA_acyltransferase"/>
</dbReference>
<keyword evidence="1 4" id="KW-0808">Transferase</keyword>
<reference evidence="5" key="1">
    <citation type="journal article" date="2019" name="Int. J. Syst. Evol. Microbiol.">
        <title>The Global Catalogue of Microorganisms (GCM) 10K type strain sequencing project: providing services to taxonomists for standard genome sequencing and annotation.</title>
        <authorList>
            <consortium name="The Broad Institute Genomics Platform"/>
            <consortium name="The Broad Institute Genome Sequencing Center for Infectious Disease"/>
            <person name="Wu L."/>
            <person name="Ma J."/>
        </authorList>
    </citation>
    <scope>NUCLEOTIDE SEQUENCE [LARGE SCALE GENOMIC DNA]</scope>
    <source>
        <strain evidence="5">KLKA75</strain>
    </source>
</reference>
<dbReference type="SUPFAM" id="SSF55729">
    <property type="entry name" value="Acyl-CoA N-acyltransferases (Nat)"/>
    <property type="match status" value="1"/>
</dbReference>
<accession>A0ABV9UCI0</accession>
<feature type="domain" description="N-acetyltransferase" evidence="3">
    <location>
        <begin position="4"/>
        <end position="171"/>
    </location>
</feature>
<sequence>MDSVRIRPMTPDDLPAAARADAVTFLEVERMGRLWNEPEPEPPDEAALRGWIEGIGHHLATDPAGCRVAEADGGEIVGYAISQNRGGFWYLAAFGVLPGFQGKGVGRRLIDAALAHADGRPGMISSSPHPGATRRYRRAGFTLHPLMRMIGNLDRSVLPAIEGLRDGRPDDLEWMDALDERLRGGGHGPDHVHMLEDLRLRLVVSSSPGERPGYVYIDEKRGTPVLLAAAQVETAERLLWEALAHARENACVHHITTANQWAIDVGLAARLDLDRDGYLAVRGLPEPVPYLASRHHL</sequence>
<dbReference type="GO" id="GO:0016746">
    <property type="term" value="F:acyltransferase activity"/>
    <property type="evidence" value="ECO:0007669"/>
    <property type="project" value="UniProtKB-KW"/>
</dbReference>
<organism evidence="4 5">
    <name type="scientific">Actinomadura gamaensis</name>
    <dbReference type="NCBI Taxonomy" id="1763541"/>
    <lineage>
        <taxon>Bacteria</taxon>
        <taxon>Bacillati</taxon>
        <taxon>Actinomycetota</taxon>
        <taxon>Actinomycetes</taxon>
        <taxon>Streptosporangiales</taxon>
        <taxon>Thermomonosporaceae</taxon>
        <taxon>Actinomadura</taxon>
    </lineage>
</organism>
<comment type="caution">
    <text evidence="4">The sequence shown here is derived from an EMBL/GenBank/DDBJ whole genome shotgun (WGS) entry which is preliminary data.</text>
</comment>
<dbReference type="CDD" id="cd04301">
    <property type="entry name" value="NAT_SF"/>
    <property type="match status" value="1"/>
</dbReference>
<keyword evidence="2 4" id="KW-0012">Acyltransferase</keyword>
<evidence type="ECO:0000313" key="4">
    <source>
        <dbReference type="EMBL" id="MFC4912772.1"/>
    </source>
</evidence>
<dbReference type="EC" id="2.3.-.-" evidence="4"/>
<dbReference type="InterPro" id="IPR000182">
    <property type="entry name" value="GNAT_dom"/>
</dbReference>
<dbReference type="Pfam" id="PF00583">
    <property type="entry name" value="Acetyltransf_1"/>
    <property type="match status" value="1"/>
</dbReference>
<proteinExistence type="predicted"/>
<gene>
    <name evidence="4" type="ORF">ACFPCY_36115</name>
</gene>